<evidence type="ECO:0000256" key="1">
    <source>
        <dbReference type="SAM" id="MobiDB-lite"/>
    </source>
</evidence>
<protein>
    <submittedName>
        <fullName evidence="3">Bacterial conjugation TrbI-like family protein</fullName>
    </submittedName>
</protein>
<feature type="compositionally biased region" description="Basic and acidic residues" evidence="1">
    <location>
        <begin position="212"/>
        <end position="227"/>
    </location>
</feature>
<keyword evidence="2" id="KW-0812">Transmembrane</keyword>
<organism evidence="3 4">
    <name type="scientific">Orientia tsutsugamushi str. UT144</name>
    <dbReference type="NCBI Taxonomy" id="1441384"/>
    <lineage>
        <taxon>Bacteria</taxon>
        <taxon>Pseudomonadati</taxon>
        <taxon>Pseudomonadota</taxon>
        <taxon>Alphaproteobacteria</taxon>
        <taxon>Rickettsiales</taxon>
        <taxon>Rickettsiaceae</taxon>
        <taxon>Rickettsieae</taxon>
        <taxon>Orientia</taxon>
    </lineage>
</organism>
<dbReference type="InterPro" id="IPR005498">
    <property type="entry name" value="T4SS_VirB10/TraB/TrbI"/>
</dbReference>
<reference evidence="3 4" key="1">
    <citation type="submission" date="2015-01" db="EMBL/GenBank/DDBJ databases">
        <title>Genome Sequencing of Rickettsiales.</title>
        <authorList>
            <person name="Daugherty S.C."/>
            <person name="Su Q."/>
            <person name="Abolude K."/>
            <person name="Beier-Sexton M."/>
            <person name="Carlyon J.A."/>
            <person name="Carter R."/>
            <person name="Day N.P."/>
            <person name="Dumler S.J."/>
            <person name="Dyachenko V."/>
            <person name="Godinez A."/>
            <person name="Kurtti T.J."/>
            <person name="Lichay M."/>
            <person name="Mullins K.E."/>
            <person name="Ott S."/>
            <person name="Pappas-Brown V."/>
            <person name="Paris D.H."/>
            <person name="Patel P."/>
            <person name="Richards A.L."/>
            <person name="Sadzewicz L."/>
            <person name="Sears K."/>
            <person name="Seidman D."/>
            <person name="Sengamalay N."/>
            <person name="Stenos J."/>
            <person name="Tallon L.J."/>
            <person name="Vincent G."/>
            <person name="Fraser C.M."/>
            <person name="Munderloh U."/>
            <person name="Dunning-Hotopp J.C."/>
        </authorList>
    </citation>
    <scope>NUCLEOTIDE SEQUENCE [LARGE SCALE GENOMIC DNA]</scope>
    <source>
        <strain evidence="3 4">UT144</strain>
    </source>
</reference>
<evidence type="ECO:0000256" key="2">
    <source>
        <dbReference type="SAM" id="Phobius"/>
    </source>
</evidence>
<dbReference type="EMBL" id="LAOR01000092">
    <property type="protein sequence ID" value="KJW06701.1"/>
    <property type="molecule type" value="Genomic_DNA"/>
</dbReference>
<gene>
    <name evidence="3" type="ORF">OTUT144_1257</name>
</gene>
<feature type="region of interest" description="Disordered" evidence="1">
    <location>
        <begin position="616"/>
        <end position="649"/>
    </location>
</feature>
<keyword evidence="2" id="KW-1133">Transmembrane helix</keyword>
<evidence type="ECO:0000313" key="3">
    <source>
        <dbReference type="EMBL" id="KJW06701.1"/>
    </source>
</evidence>
<feature type="compositionally biased region" description="Basic and acidic residues" evidence="1">
    <location>
        <begin position="633"/>
        <end position="649"/>
    </location>
</feature>
<proteinExistence type="predicted"/>
<feature type="region of interest" description="Disordered" evidence="1">
    <location>
        <begin position="200"/>
        <end position="227"/>
    </location>
</feature>
<evidence type="ECO:0000313" key="4">
    <source>
        <dbReference type="Proteomes" id="UP000033580"/>
    </source>
</evidence>
<comment type="caution">
    <text evidence="3">The sequence shown here is derived from an EMBL/GenBank/DDBJ whole genome shotgun (WGS) entry which is preliminary data.</text>
</comment>
<dbReference type="Proteomes" id="UP000033580">
    <property type="component" value="Unassembled WGS sequence"/>
</dbReference>
<feature type="transmembrane region" description="Helical" evidence="2">
    <location>
        <begin position="250"/>
        <end position="267"/>
    </location>
</feature>
<dbReference type="AlphaFoldDB" id="A0A0F3RKY3"/>
<accession>A0A0F3RKY3</accession>
<keyword evidence="2" id="KW-0472">Membrane</keyword>
<feature type="compositionally biased region" description="Polar residues" evidence="1">
    <location>
        <begin position="621"/>
        <end position="631"/>
    </location>
</feature>
<feature type="transmembrane region" description="Helical" evidence="2">
    <location>
        <begin position="165"/>
        <end position="184"/>
    </location>
</feature>
<name>A0A0F3RKY3_ORITS</name>
<dbReference type="Pfam" id="PF03743">
    <property type="entry name" value="TrbI"/>
    <property type="match status" value="1"/>
</dbReference>
<dbReference type="PATRIC" id="fig|1441384.3.peg.2428"/>
<sequence length="649" mass="71811">MNIRVLRFMIGLIALVKFSDIYAVEYELEANNLLKLEISDSGPTRINLKDEKINDILMHPQNVTEVILHKSGYLFIAPRQNGNKVYLTVIGEHKTIQDLMLIFTPKTPNAVMLVNAASEEDEADTFEGELNKIYGLFSGKLKTIGISSATILSSIWAVARGNIKLVVVMAAIGVVLGFCLDWIASGIKLIDKEKHQCSKSGGIVQQDNSDNDNTKEEDLELNDKPKTESTVRWSNSKLSELASIIRLKQVIALIFISITIMLVSYFLSESGKMEDSIAFTENRESIESLSGVEQAVDLRAKWTEEILSEVKKLKDRFESVIERRYLEITAQINNFNQKLEILENQPKQSLYNNDSDEFSSDLNHHISNSPHDNKTKKAPVVVQSFVKFMRAVSEPKKNVENYVTSGSSARAVLLTGVVVGTGTNSSVSPEPIVLQLLDTAILYDEYKTDQIKKAILIGSCNGDISSERAKCRIETLSVINKHGDIIEKQVEGWLIGEDGCYGIKGIVVDKSSNVVRMAALNGVFSSMAKFLQAKAIKSDMTTATMLNIMTPGYAQSELSVGDTLKSGACSGASNAFDKLADFAIRLADSMSPVILVASGRVIDVVFKKGFDLREHKKKPHNSTYSPSTGNEKVNLHNKFDQSQKLEEHL</sequence>
<dbReference type="CDD" id="cd16430">
    <property type="entry name" value="TraB"/>
    <property type="match status" value="1"/>
</dbReference>